<dbReference type="PANTHER" id="PTHR35011:SF2">
    <property type="entry name" value="2,3-DIKETO-L-GULONATE TRAP TRANSPORTER SMALL PERMEASE PROTEIN YIAM"/>
    <property type="match status" value="1"/>
</dbReference>
<keyword evidence="12" id="KW-1185">Reference proteome</keyword>
<evidence type="ECO:0000256" key="8">
    <source>
        <dbReference type="ARBA" id="ARBA00038436"/>
    </source>
</evidence>
<evidence type="ECO:0000256" key="5">
    <source>
        <dbReference type="ARBA" id="ARBA00022692"/>
    </source>
</evidence>
<keyword evidence="5 9" id="KW-0812">Transmembrane</keyword>
<comment type="similarity">
    <text evidence="8">Belongs to the TRAP transporter small permease family.</text>
</comment>
<sequence length="165" mass="18502">MKLLHRLSDILYQVEKQLAIVLCSVMLISLSAGVLYRYVLNSPLTWSDETAIFSLIWLTFIGGSMSIKRQDSAAVSIVMDKLQGKLRQALLGIGIVVMTGFIIYIFYFSLIWLSSSNIAIQRSSSMGMPMIYAYASIPVSFFFMMIHTIELFVNNLKNSEGGHEA</sequence>
<evidence type="ECO:0000313" key="11">
    <source>
        <dbReference type="EMBL" id="MBM7714299.1"/>
    </source>
</evidence>
<evidence type="ECO:0000256" key="1">
    <source>
        <dbReference type="ARBA" id="ARBA00004429"/>
    </source>
</evidence>
<feature type="domain" description="Tripartite ATP-independent periplasmic transporters DctQ component" evidence="10">
    <location>
        <begin position="26"/>
        <end position="157"/>
    </location>
</feature>
<reference evidence="11 12" key="1">
    <citation type="submission" date="2021-01" db="EMBL/GenBank/DDBJ databases">
        <title>Genomic Encyclopedia of Type Strains, Phase IV (KMG-IV): sequencing the most valuable type-strain genomes for metagenomic binning, comparative biology and taxonomic classification.</title>
        <authorList>
            <person name="Goeker M."/>
        </authorList>
    </citation>
    <scope>NUCLEOTIDE SEQUENCE [LARGE SCALE GENOMIC DNA]</scope>
    <source>
        <strain evidence="11 12">DSM 105453</strain>
    </source>
</reference>
<keyword evidence="3" id="KW-1003">Cell membrane</keyword>
<organism evidence="11 12">
    <name type="scientific">Siminovitchia thermophila</name>
    <dbReference type="NCBI Taxonomy" id="1245522"/>
    <lineage>
        <taxon>Bacteria</taxon>
        <taxon>Bacillati</taxon>
        <taxon>Bacillota</taxon>
        <taxon>Bacilli</taxon>
        <taxon>Bacillales</taxon>
        <taxon>Bacillaceae</taxon>
        <taxon>Siminovitchia</taxon>
    </lineage>
</organism>
<evidence type="ECO:0000256" key="9">
    <source>
        <dbReference type="SAM" id="Phobius"/>
    </source>
</evidence>
<dbReference type="PANTHER" id="PTHR35011">
    <property type="entry name" value="2,3-DIKETO-L-GULONATE TRAP TRANSPORTER SMALL PERMEASE PROTEIN YIAM"/>
    <property type="match status" value="1"/>
</dbReference>
<dbReference type="EMBL" id="JAFBFH010000006">
    <property type="protein sequence ID" value="MBM7714299.1"/>
    <property type="molecule type" value="Genomic_DNA"/>
</dbReference>
<protein>
    <submittedName>
        <fullName evidence="11">TRAP-type C4-dicarboxylate transport system permease small subunit</fullName>
    </submittedName>
</protein>
<evidence type="ECO:0000259" key="10">
    <source>
        <dbReference type="Pfam" id="PF04290"/>
    </source>
</evidence>
<keyword evidence="7 9" id="KW-0472">Membrane</keyword>
<feature type="transmembrane region" description="Helical" evidence="9">
    <location>
        <begin position="131"/>
        <end position="153"/>
    </location>
</feature>
<keyword evidence="6 9" id="KW-1133">Transmembrane helix</keyword>
<dbReference type="InterPro" id="IPR055348">
    <property type="entry name" value="DctQ"/>
</dbReference>
<keyword evidence="2" id="KW-0813">Transport</keyword>
<gene>
    <name evidence="11" type="ORF">JOC94_001271</name>
</gene>
<name>A0ABS2R3W5_9BACI</name>
<feature type="transmembrane region" description="Helical" evidence="9">
    <location>
        <begin position="51"/>
        <end position="68"/>
    </location>
</feature>
<comment type="subcellular location">
    <subcellularLocation>
        <location evidence="1">Cell inner membrane</location>
        <topology evidence="1">Multi-pass membrane protein</topology>
    </subcellularLocation>
</comment>
<dbReference type="Pfam" id="PF04290">
    <property type="entry name" value="DctQ"/>
    <property type="match status" value="1"/>
</dbReference>
<keyword evidence="4" id="KW-0997">Cell inner membrane</keyword>
<evidence type="ECO:0000256" key="2">
    <source>
        <dbReference type="ARBA" id="ARBA00022448"/>
    </source>
</evidence>
<evidence type="ECO:0000256" key="7">
    <source>
        <dbReference type="ARBA" id="ARBA00023136"/>
    </source>
</evidence>
<evidence type="ECO:0000256" key="3">
    <source>
        <dbReference type="ARBA" id="ARBA00022475"/>
    </source>
</evidence>
<evidence type="ECO:0000256" key="6">
    <source>
        <dbReference type="ARBA" id="ARBA00022989"/>
    </source>
</evidence>
<evidence type="ECO:0000313" key="12">
    <source>
        <dbReference type="Proteomes" id="UP000823485"/>
    </source>
</evidence>
<proteinExistence type="inferred from homology"/>
<accession>A0ABS2R3W5</accession>
<feature type="transmembrane region" description="Helical" evidence="9">
    <location>
        <begin position="20"/>
        <end position="39"/>
    </location>
</feature>
<dbReference type="InterPro" id="IPR007387">
    <property type="entry name" value="TRAP_DctQ"/>
</dbReference>
<evidence type="ECO:0000256" key="4">
    <source>
        <dbReference type="ARBA" id="ARBA00022519"/>
    </source>
</evidence>
<comment type="caution">
    <text evidence="11">The sequence shown here is derived from an EMBL/GenBank/DDBJ whole genome shotgun (WGS) entry which is preliminary data.</text>
</comment>
<dbReference type="RefSeq" id="WP_077113128.1">
    <property type="nucleotide sequence ID" value="NZ_JAFBFH010000006.1"/>
</dbReference>
<dbReference type="Proteomes" id="UP000823485">
    <property type="component" value="Unassembled WGS sequence"/>
</dbReference>
<feature type="transmembrane region" description="Helical" evidence="9">
    <location>
        <begin position="89"/>
        <end position="111"/>
    </location>
</feature>